<protein>
    <recommendedName>
        <fullName evidence="3">GxxExxY protein</fullName>
    </recommendedName>
</protein>
<proteinExistence type="predicted"/>
<dbReference type="PATRIC" id="fig|1255043.3.peg.694"/>
<dbReference type="AlphaFoldDB" id="L0DTT2"/>
<keyword evidence="2" id="KW-1185">Reference proteome</keyword>
<dbReference type="Proteomes" id="UP000010809">
    <property type="component" value="Chromosome"/>
</dbReference>
<dbReference type="HOGENOM" id="CLU_134960_0_1_6"/>
<evidence type="ECO:0008006" key="3">
    <source>
        <dbReference type="Google" id="ProtNLM"/>
    </source>
</evidence>
<accession>L0DTT2</accession>
<gene>
    <name evidence="1" type="ordered locus">TVNIR_0688</name>
</gene>
<organism evidence="1 2">
    <name type="scientific">Thioalkalivibrio nitratireducens (strain DSM 14787 / UNIQEM 213 / ALEN2)</name>
    <dbReference type="NCBI Taxonomy" id="1255043"/>
    <lineage>
        <taxon>Bacteria</taxon>
        <taxon>Pseudomonadati</taxon>
        <taxon>Pseudomonadota</taxon>
        <taxon>Gammaproteobacteria</taxon>
        <taxon>Chromatiales</taxon>
        <taxon>Ectothiorhodospiraceae</taxon>
        <taxon>Thioalkalivibrio</taxon>
    </lineage>
</organism>
<dbReference type="EMBL" id="CP003989">
    <property type="protein sequence ID" value="AGA32385.1"/>
    <property type="molecule type" value="Genomic_DNA"/>
</dbReference>
<evidence type="ECO:0000313" key="2">
    <source>
        <dbReference type="Proteomes" id="UP000010809"/>
    </source>
</evidence>
<dbReference type="InterPro" id="IPR026350">
    <property type="entry name" value="GxxExxY"/>
</dbReference>
<evidence type="ECO:0000313" key="1">
    <source>
        <dbReference type="EMBL" id="AGA32385.1"/>
    </source>
</evidence>
<reference evidence="1" key="1">
    <citation type="submission" date="2015-12" db="EMBL/GenBank/DDBJ databases">
        <authorList>
            <person name="Tikhonova T.V."/>
            <person name="Pavlov A.R."/>
            <person name="Beletsky A.V."/>
            <person name="Mardanov A.V."/>
            <person name="Sorokin D.Y."/>
            <person name="Ravin N.V."/>
            <person name="Popov V.O."/>
        </authorList>
    </citation>
    <scope>NUCLEOTIDE SEQUENCE</scope>
    <source>
        <strain evidence="1">DSM 14787</strain>
    </source>
</reference>
<name>L0DTT2_THIND</name>
<dbReference type="Pfam" id="PF13366">
    <property type="entry name" value="PDDEXK_3"/>
    <property type="match status" value="1"/>
</dbReference>
<dbReference type="KEGG" id="tni:TVNIR_0688"/>
<sequence length="130" mass="14727">MMRGILMDEKLVAEDLTYRIRASIFAVANTLGSGFLEKVYENALAIELRSTGLAVSTQVPIRVFYKRQIVGDYQADMLIENHVLLELKAVSALRPEHEAQLLNYLRATRKPLGLLVNFGQPKVQIKRMIL</sequence>
<dbReference type="NCBIfam" id="TIGR04256">
    <property type="entry name" value="GxxExxY"/>
    <property type="match status" value="1"/>
</dbReference>
<dbReference type="eggNOG" id="COG0614">
    <property type="taxonomic scope" value="Bacteria"/>
</dbReference>
<dbReference type="STRING" id="1255043.TVNIR_0688"/>